<evidence type="ECO:0000256" key="2">
    <source>
        <dbReference type="ARBA" id="ARBA00010199"/>
    </source>
</evidence>
<keyword evidence="6" id="KW-1133">Transmembrane helix</keyword>
<feature type="transmembrane region" description="Helical" evidence="6">
    <location>
        <begin position="156"/>
        <end position="178"/>
    </location>
</feature>
<feature type="transmembrane region" description="Helical" evidence="6">
    <location>
        <begin position="234"/>
        <end position="259"/>
    </location>
</feature>
<dbReference type="PANTHER" id="PTHR43298:SF2">
    <property type="entry name" value="FMN_FAD EXPORTER YEEO-RELATED"/>
    <property type="match status" value="1"/>
</dbReference>
<dbReference type="InterPro" id="IPR002528">
    <property type="entry name" value="MATE_fam"/>
</dbReference>
<organism evidence="7 8">
    <name type="scientific">Nocardiopsis alba</name>
    <dbReference type="NCBI Taxonomy" id="53437"/>
    <lineage>
        <taxon>Bacteria</taxon>
        <taxon>Bacillati</taxon>
        <taxon>Actinomycetota</taxon>
        <taxon>Actinomycetes</taxon>
        <taxon>Streptosporangiales</taxon>
        <taxon>Nocardiopsidaceae</taxon>
        <taxon>Nocardiopsis</taxon>
    </lineage>
</organism>
<dbReference type="RefSeq" id="WP_376737331.1">
    <property type="nucleotide sequence ID" value="NZ_JAYMRS010000003.1"/>
</dbReference>
<keyword evidence="4" id="KW-0813">Transport</keyword>
<feature type="transmembrane region" description="Helical" evidence="6">
    <location>
        <begin position="184"/>
        <end position="207"/>
    </location>
</feature>
<dbReference type="Proteomes" id="UP001585053">
    <property type="component" value="Unassembled WGS sequence"/>
</dbReference>
<comment type="similarity">
    <text evidence="2">Belongs to the multi antimicrobial extrusion (MATE) (TC 2.A.66.1) family.</text>
</comment>
<evidence type="ECO:0000256" key="6">
    <source>
        <dbReference type="SAM" id="Phobius"/>
    </source>
</evidence>
<feature type="transmembrane region" description="Helical" evidence="6">
    <location>
        <begin position="306"/>
        <end position="328"/>
    </location>
</feature>
<feature type="transmembrane region" description="Helical" evidence="6">
    <location>
        <begin position="47"/>
        <end position="71"/>
    </location>
</feature>
<gene>
    <name evidence="7" type="ORF">VSQ78_12900</name>
</gene>
<dbReference type="PANTHER" id="PTHR43298">
    <property type="entry name" value="MULTIDRUG RESISTANCE PROTEIN NORM-RELATED"/>
    <property type="match status" value="1"/>
</dbReference>
<comment type="function">
    <text evidence="1">Multidrug efflux pump.</text>
</comment>
<keyword evidence="6" id="KW-0472">Membrane</keyword>
<feature type="transmembrane region" description="Helical" evidence="6">
    <location>
        <begin position="340"/>
        <end position="359"/>
    </location>
</feature>
<protein>
    <recommendedName>
        <fullName evidence="3">Probable multidrug resistance protein NorM</fullName>
    </recommendedName>
    <alternativeName>
        <fullName evidence="5">Multidrug-efflux transporter</fullName>
    </alternativeName>
</protein>
<evidence type="ECO:0000313" key="7">
    <source>
        <dbReference type="EMBL" id="MFB8768602.1"/>
    </source>
</evidence>
<keyword evidence="6" id="KW-0812">Transmembrane</keyword>
<comment type="caution">
    <text evidence="7">The sequence shown here is derived from an EMBL/GenBank/DDBJ whole genome shotgun (WGS) entry which is preliminary data.</text>
</comment>
<dbReference type="EMBL" id="JAYMRS010000003">
    <property type="protein sequence ID" value="MFB8768602.1"/>
    <property type="molecule type" value="Genomic_DNA"/>
</dbReference>
<evidence type="ECO:0000256" key="5">
    <source>
        <dbReference type="ARBA" id="ARBA00031636"/>
    </source>
</evidence>
<dbReference type="Pfam" id="PF01554">
    <property type="entry name" value="MatE"/>
    <property type="match status" value="2"/>
</dbReference>
<reference evidence="7 8" key="1">
    <citation type="submission" date="2024-01" db="EMBL/GenBank/DDBJ databases">
        <title>Genome mining of biosynthetic gene clusters to explore secondary metabolites of Streptomyces sp.</title>
        <authorList>
            <person name="Baig A."/>
            <person name="Ajitkumar Shintre N."/>
            <person name="Kumar H."/>
            <person name="Anbarasu A."/>
            <person name="Ramaiah S."/>
        </authorList>
    </citation>
    <scope>NUCLEOTIDE SEQUENCE [LARGE SCALE GENOMIC DNA]</scope>
    <source>
        <strain evidence="7 8">A01</strain>
    </source>
</reference>
<dbReference type="InterPro" id="IPR050222">
    <property type="entry name" value="MATE_MdtK"/>
</dbReference>
<feature type="transmembrane region" description="Helical" evidence="6">
    <location>
        <begin position="124"/>
        <end position="149"/>
    </location>
</feature>
<evidence type="ECO:0000256" key="3">
    <source>
        <dbReference type="ARBA" id="ARBA00020268"/>
    </source>
</evidence>
<evidence type="ECO:0000256" key="1">
    <source>
        <dbReference type="ARBA" id="ARBA00003408"/>
    </source>
</evidence>
<name>A0ABV5DVJ5_9ACTN</name>
<sequence length="433" mass="43669">MLRALLVGMMGKAFPLYLSMLSSLAGSLVVAAVLGRAHTTELAAHALVLALLAPMLLAGQGALQGMMPFVARAEDDPGTLGEVVRAGTWLSLSLGALFALVMAAVPILARPLGVDGETLAALGIVYPFLVALHAFVASLSASATTLLVAMGRTRAVLALSLVETVLVLGLAPVLVLGAGPVPALGLLGAGIALAACGAVALVVKVLVVRRLLPSRARGWIGAPRWRRVGDIARVGLPTGATLLVKSAALSVLAVATARIGAPEAAAHQFLVLLANLLFFPALAVGRSSIPAVAAAAEGDPVAARRVVLAGYVLALPVTLAALASVWALKGPIVGTLSPDPVVGATMVAVFPLLCWVAAADNVQVVSGMGLVALRRTMPSLYVFAFCYGALVCAAFPLAGLGGPVLVWAGYAMAVTGLALGQTVALWRATSGRG</sequence>
<keyword evidence="8" id="KW-1185">Reference proteome</keyword>
<proteinExistence type="inferred from homology"/>
<feature type="transmembrane region" description="Helical" evidence="6">
    <location>
        <begin position="265"/>
        <end position="285"/>
    </location>
</feature>
<accession>A0ABV5DVJ5</accession>
<evidence type="ECO:0000256" key="4">
    <source>
        <dbReference type="ARBA" id="ARBA00022448"/>
    </source>
</evidence>
<evidence type="ECO:0000313" key="8">
    <source>
        <dbReference type="Proteomes" id="UP001585053"/>
    </source>
</evidence>
<feature type="transmembrane region" description="Helical" evidence="6">
    <location>
        <begin position="380"/>
        <end position="398"/>
    </location>
</feature>
<feature type="transmembrane region" description="Helical" evidence="6">
    <location>
        <begin position="83"/>
        <end position="109"/>
    </location>
</feature>
<feature type="transmembrane region" description="Helical" evidence="6">
    <location>
        <begin position="404"/>
        <end position="426"/>
    </location>
</feature>